<feature type="compositionally biased region" description="Low complexity" evidence="1">
    <location>
        <begin position="54"/>
        <end position="64"/>
    </location>
</feature>
<reference evidence="2 3" key="1">
    <citation type="submission" date="2018-08" db="EMBL/GenBank/DDBJ databases">
        <authorList>
            <person name="Laetsch R D."/>
            <person name="Stevens L."/>
            <person name="Kumar S."/>
            <person name="Blaxter L. M."/>
        </authorList>
    </citation>
    <scope>NUCLEOTIDE SEQUENCE [LARGE SCALE GENOMIC DNA]</scope>
</reference>
<dbReference type="EMBL" id="UPTC01000845">
    <property type="protein sequence ID" value="VBB30327.1"/>
    <property type="molecule type" value="Genomic_DNA"/>
</dbReference>
<accession>A0A498SKA9</accession>
<proteinExistence type="predicted"/>
<evidence type="ECO:0000313" key="2">
    <source>
        <dbReference type="EMBL" id="VBB30327.1"/>
    </source>
</evidence>
<gene>
    <name evidence="2" type="ORF">NAV_LOCUS5118</name>
</gene>
<protein>
    <submittedName>
        <fullName evidence="2">Uncharacterized protein</fullName>
    </submittedName>
</protein>
<evidence type="ECO:0000256" key="1">
    <source>
        <dbReference type="SAM" id="MobiDB-lite"/>
    </source>
</evidence>
<keyword evidence="3" id="KW-1185">Reference proteome</keyword>
<dbReference type="Proteomes" id="UP000276991">
    <property type="component" value="Unassembled WGS sequence"/>
</dbReference>
<organism evidence="2 3">
    <name type="scientific">Acanthocheilonema viteae</name>
    <name type="common">Filarial nematode worm</name>
    <name type="synonym">Dipetalonema viteae</name>
    <dbReference type="NCBI Taxonomy" id="6277"/>
    <lineage>
        <taxon>Eukaryota</taxon>
        <taxon>Metazoa</taxon>
        <taxon>Ecdysozoa</taxon>
        <taxon>Nematoda</taxon>
        <taxon>Chromadorea</taxon>
        <taxon>Rhabditida</taxon>
        <taxon>Spirurina</taxon>
        <taxon>Spiruromorpha</taxon>
        <taxon>Filarioidea</taxon>
        <taxon>Onchocercidae</taxon>
        <taxon>Acanthocheilonema</taxon>
    </lineage>
</organism>
<feature type="region of interest" description="Disordered" evidence="1">
    <location>
        <begin position="48"/>
        <end position="79"/>
    </location>
</feature>
<name>A0A498SKA9_ACAVI</name>
<dbReference type="STRING" id="6277.A0A498SKA9"/>
<feature type="compositionally biased region" description="Polar residues" evidence="1">
    <location>
        <begin position="65"/>
        <end position="79"/>
    </location>
</feature>
<dbReference type="AlphaFoldDB" id="A0A498SKA9"/>
<evidence type="ECO:0000313" key="3">
    <source>
        <dbReference type="Proteomes" id="UP000276991"/>
    </source>
</evidence>
<sequence>MVPFINYICSFFDHIKEKIVISRYQARIPEEQEKQDVMIEENYANVEATTNFESSQHQQQQPSSTEITNLKQSESIKVA</sequence>